<sequence>MHEFVELDEALVALARVLKQLERLLKLESAGKLVFEKTSGLFATYDACKTKLDDVHARLQKRLQDRRVLKALI</sequence>
<keyword evidence="2" id="KW-1185">Reference proteome</keyword>
<dbReference type="Proteomes" id="UP001276659">
    <property type="component" value="Unassembled WGS sequence"/>
</dbReference>
<name>A0AAD9Z276_9LECA</name>
<comment type="caution">
    <text evidence="1">The sequence shown here is derived from an EMBL/GenBank/DDBJ whole genome shotgun (WGS) entry which is preliminary data.</text>
</comment>
<reference evidence="1" key="1">
    <citation type="submission" date="2022-11" db="EMBL/GenBank/DDBJ databases">
        <title>Chromosomal genome sequence assembly and mating type (MAT) locus characterization of the leprose asexual lichenized fungus Lepraria neglecta (Nyl.) Erichsen.</title>
        <authorList>
            <person name="Allen J.L."/>
            <person name="Pfeffer B."/>
        </authorList>
    </citation>
    <scope>NUCLEOTIDE SEQUENCE</scope>
    <source>
        <strain evidence="1">Allen 5258</strain>
    </source>
</reference>
<evidence type="ECO:0000313" key="1">
    <source>
        <dbReference type="EMBL" id="KAK3170324.1"/>
    </source>
</evidence>
<proteinExistence type="predicted"/>
<organism evidence="1 2">
    <name type="scientific">Lepraria neglecta</name>
    <dbReference type="NCBI Taxonomy" id="209136"/>
    <lineage>
        <taxon>Eukaryota</taxon>
        <taxon>Fungi</taxon>
        <taxon>Dikarya</taxon>
        <taxon>Ascomycota</taxon>
        <taxon>Pezizomycotina</taxon>
        <taxon>Lecanoromycetes</taxon>
        <taxon>OSLEUM clade</taxon>
        <taxon>Lecanoromycetidae</taxon>
        <taxon>Lecanorales</taxon>
        <taxon>Lecanorineae</taxon>
        <taxon>Stereocaulaceae</taxon>
        <taxon>Lepraria</taxon>
    </lineage>
</organism>
<dbReference type="AlphaFoldDB" id="A0AAD9Z276"/>
<accession>A0AAD9Z276</accession>
<dbReference type="EMBL" id="JASNWA010000009">
    <property type="protein sequence ID" value="KAK3170324.1"/>
    <property type="molecule type" value="Genomic_DNA"/>
</dbReference>
<gene>
    <name evidence="1" type="ORF">OEA41_009711</name>
</gene>
<protein>
    <submittedName>
        <fullName evidence="1">Uncharacterized protein</fullName>
    </submittedName>
</protein>
<evidence type="ECO:0000313" key="2">
    <source>
        <dbReference type="Proteomes" id="UP001276659"/>
    </source>
</evidence>